<dbReference type="Proteomes" id="UP000724874">
    <property type="component" value="Unassembled WGS sequence"/>
</dbReference>
<evidence type="ECO:0000313" key="2">
    <source>
        <dbReference type="Proteomes" id="UP000724874"/>
    </source>
</evidence>
<name>A0A9P5TH98_GYMJU</name>
<organism evidence="1 2">
    <name type="scientific">Gymnopilus junonius</name>
    <name type="common">Spectacular rustgill mushroom</name>
    <name type="synonym">Gymnopilus spectabilis subsp. junonius</name>
    <dbReference type="NCBI Taxonomy" id="109634"/>
    <lineage>
        <taxon>Eukaryota</taxon>
        <taxon>Fungi</taxon>
        <taxon>Dikarya</taxon>
        <taxon>Basidiomycota</taxon>
        <taxon>Agaricomycotina</taxon>
        <taxon>Agaricomycetes</taxon>
        <taxon>Agaricomycetidae</taxon>
        <taxon>Agaricales</taxon>
        <taxon>Agaricineae</taxon>
        <taxon>Hymenogastraceae</taxon>
        <taxon>Gymnopilus</taxon>
    </lineage>
</organism>
<protein>
    <submittedName>
        <fullName evidence="1">Uncharacterized protein</fullName>
    </submittedName>
</protein>
<sequence>MYGEPQIPMTPVTHHQLGVLELTLDSSVFHLPRQFFSMLTLPALQKLSYDDKSDFGSSFQSDTITSFFRRSGCRLLELRVERVETLYQEDEFIHLLERIPSLRELSLAPRSDSTPYLVDILQHLSETPTAGDFLPELRSLEYISQFPIPWEPIAECFGPTENFHSGHRRPLKTVKLIHDFEYDEYQELRPYSMSTKTVRRVYDILIAGFDIQYSEIFGRNGDIDILKFAKGSLKHQSVRVGTLASQISGICFVMLMSNRFADPQAIDSILKFTRNQIGVKFLRP</sequence>
<evidence type="ECO:0000313" key="1">
    <source>
        <dbReference type="EMBL" id="KAF8876098.1"/>
    </source>
</evidence>
<dbReference type="AlphaFoldDB" id="A0A9P5TH98"/>
<proteinExistence type="predicted"/>
<reference evidence="1" key="1">
    <citation type="submission" date="2020-11" db="EMBL/GenBank/DDBJ databases">
        <authorList>
            <consortium name="DOE Joint Genome Institute"/>
            <person name="Ahrendt S."/>
            <person name="Riley R."/>
            <person name="Andreopoulos W."/>
            <person name="LaButti K."/>
            <person name="Pangilinan J."/>
            <person name="Ruiz-duenas F.J."/>
            <person name="Barrasa J.M."/>
            <person name="Sanchez-Garcia M."/>
            <person name="Camarero S."/>
            <person name="Miyauchi S."/>
            <person name="Serrano A."/>
            <person name="Linde D."/>
            <person name="Babiker R."/>
            <person name="Drula E."/>
            <person name="Ayuso-Fernandez I."/>
            <person name="Pacheco R."/>
            <person name="Padilla G."/>
            <person name="Ferreira P."/>
            <person name="Barriuso J."/>
            <person name="Kellner H."/>
            <person name="Castanera R."/>
            <person name="Alfaro M."/>
            <person name="Ramirez L."/>
            <person name="Pisabarro A.G."/>
            <person name="Kuo A."/>
            <person name="Tritt A."/>
            <person name="Lipzen A."/>
            <person name="He G."/>
            <person name="Yan M."/>
            <person name="Ng V."/>
            <person name="Cullen D."/>
            <person name="Martin F."/>
            <person name="Rosso M.-N."/>
            <person name="Henrissat B."/>
            <person name="Hibbett D."/>
            <person name="Martinez A.T."/>
            <person name="Grigoriev I.V."/>
        </authorList>
    </citation>
    <scope>NUCLEOTIDE SEQUENCE</scope>
    <source>
        <strain evidence="1">AH 44721</strain>
    </source>
</reference>
<gene>
    <name evidence="1" type="ORF">CPB84DRAFT_1752506</name>
</gene>
<comment type="caution">
    <text evidence="1">The sequence shown here is derived from an EMBL/GenBank/DDBJ whole genome shotgun (WGS) entry which is preliminary data.</text>
</comment>
<dbReference type="EMBL" id="JADNYJ010000187">
    <property type="protein sequence ID" value="KAF8876098.1"/>
    <property type="molecule type" value="Genomic_DNA"/>
</dbReference>
<accession>A0A9P5TH98</accession>
<keyword evidence="2" id="KW-1185">Reference proteome</keyword>